<keyword evidence="4" id="KW-1185">Reference proteome</keyword>
<dbReference type="EMBL" id="JYJA01000028">
    <property type="protein sequence ID" value="KJL44150.1"/>
    <property type="molecule type" value="Genomic_DNA"/>
</dbReference>
<dbReference type="Proteomes" id="UP000034098">
    <property type="component" value="Unassembled WGS sequence"/>
</dbReference>
<dbReference type="OrthoDB" id="3518652at2"/>
<dbReference type="CDD" id="cd00093">
    <property type="entry name" value="HTH_XRE"/>
    <property type="match status" value="1"/>
</dbReference>
<feature type="domain" description="HTH cro/C1-type" evidence="2">
    <location>
        <begin position="40"/>
        <end position="82"/>
    </location>
</feature>
<evidence type="ECO:0000259" key="2">
    <source>
        <dbReference type="PROSITE" id="PS50943"/>
    </source>
</evidence>
<dbReference type="Pfam" id="PF17765">
    <property type="entry name" value="MLTR_LBD"/>
    <property type="match status" value="1"/>
</dbReference>
<dbReference type="InterPro" id="IPR010982">
    <property type="entry name" value="Lambda_DNA-bd_dom_sf"/>
</dbReference>
<dbReference type="RefSeq" id="WP_045297500.1">
    <property type="nucleotide sequence ID" value="NZ_JYJA01000028.1"/>
</dbReference>
<dbReference type="PROSITE" id="PS50943">
    <property type="entry name" value="HTH_CROC1"/>
    <property type="match status" value="1"/>
</dbReference>
<dbReference type="InterPro" id="IPR001387">
    <property type="entry name" value="Cro/C1-type_HTH"/>
</dbReference>
<proteinExistence type="predicted"/>
<accession>A0A0M2HHB3</accession>
<dbReference type="AlphaFoldDB" id="A0A0M2HHB3"/>
<dbReference type="SUPFAM" id="SSF47413">
    <property type="entry name" value="lambda repressor-like DNA-binding domains"/>
    <property type="match status" value="1"/>
</dbReference>
<dbReference type="GO" id="GO:0003677">
    <property type="term" value="F:DNA binding"/>
    <property type="evidence" value="ECO:0007669"/>
    <property type="project" value="InterPro"/>
</dbReference>
<dbReference type="Pfam" id="PF13560">
    <property type="entry name" value="HTH_31"/>
    <property type="match status" value="1"/>
</dbReference>
<dbReference type="PANTHER" id="PTHR35010">
    <property type="entry name" value="BLL4672 PROTEIN-RELATED"/>
    <property type="match status" value="1"/>
</dbReference>
<dbReference type="InterPro" id="IPR041413">
    <property type="entry name" value="MLTR_LBD"/>
</dbReference>
<evidence type="ECO:0000256" key="1">
    <source>
        <dbReference type="SAM" id="MobiDB-lite"/>
    </source>
</evidence>
<comment type="caution">
    <text evidence="3">The sequence shown here is derived from an EMBL/GenBank/DDBJ whole genome shotgun (WGS) entry which is preliminary data.</text>
</comment>
<dbReference type="Gene3D" id="1.10.260.40">
    <property type="entry name" value="lambda repressor-like DNA-binding domains"/>
    <property type="match status" value="1"/>
</dbReference>
<organism evidence="3 4">
    <name type="scientific">Microbacterium trichothecenolyticum</name>
    <name type="common">Aureobacterium trichothecenolyticum</name>
    <dbReference type="NCBI Taxonomy" id="69370"/>
    <lineage>
        <taxon>Bacteria</taxon>
        <taxon>Bacillati</taxon>
        <taxon>Actinomycetota</taxon>
        <taxon>Actinomycetes</taxon>
        <taxon>Micrococcales</taxon>
        <taxon>Microbacteriaceae</taxon>
        <taxon>Microbacterium</taxon>
    </lineage>
</organism>
<gene>
    <name evidence="3" type="ORF">RS82_01113</name>
</gene>
<reference evidence="3 4" key="1">
    <citation type="submission" date="2015-02" db="EMBL/GenBank/DDBJ databases">
        <title>Draft genome sequences of ten Microbacterium spp. with emphasis on heavy metal contaminated environments.</title>
        <authorList>
            <person name="Corretto E."/>
        </authorList>
    </citation>
    <scope>NUCLEOTIDE SEQUENCE [LARGE SCALE GENOMIC DNA]</scope>
    <source>
        <strain evidence="3 4">DSM 8608</strain>
    </source>
</reference>
<dbReference type="Gene3D" id="3.30.450.180">
    <property type="match status" value="1"/>
</dbReference>
<dbReference type="SMART" id="SM00530">
    <property type="entry name" value="HTH_XRE"/>
    <property type="match status" value="1"/>
</dbReference>
<protein>
    <recommendedName>
        <fullName evidence="2">HTH cro/C1-type domain-containing protein</fullName>
    </recommendedName>
</protein>
<feature type="region of interest" description="Disordered" evidence="1">
    <location>
        <begin position="281"/>
        <end position="307"/>
    </location>
</feature>
<evidence type="ECO:0000313" key="4">
    <source>
        <dbReference type="Proteomes" id="UP000034098"/>
    </source>
</evidence>
<dbReference type="PANTHER" id="PTHR35010:SF2">
    <property type="entry name" value="BLL4672 PROTEIN"/>
    <property type="match status" value="1"/>
</dbReference>
<dbReference type="PATRIC" id="fig|69370.6.peg.1144"/>
<sequence length="307" mass="33719">MDNRSEVRDFLMSRRARVEPEDVGFARGADRRVPGLRRGEAAALAGVSVEYYARLERGQISGASEAVLDGVARALQMDEAEREYLHRLAHQAGGSTTGTRRAVKPAPVWRPSLSIQWFLDSMQSAVAMVGNGRTDLLAWNPLGGALMHEMLVTATTTPPNFARFIFLEPVARRFYPDGEAIAGINVAQLRTEAGRDPHSKPLHDLVGELSTRSDHFRTLWGRHDVWEHQSGVKRFHHHVVGDLTLHFNGLDLVGESGVQLTVLTAEPGSHDHDALQLLGNWASSAPGDERPHPADAEPTQRTSGETV</sequence>
<name>A0A0M2HHB3_MICTR</name>
<evidence type="ECO:0000313" key="3">
    <source>
        <dbReference type="EMBL" id="KJL44150.1"/>
    </source>
</evidence>